<gene>
    <name evidence="3" type="ORF">ACELLULO517_20810</name>
</gene>
<keyword evidence="1" id="KW-1133">Transmembrane helix</keyword>
<keyword evidence="1" id="KW-0812">Transmembrane</keyword>
<evidence type="ECO:0000313" key="3">
    <source>
        <dbReference type="EMBL" id="MCB8882698.1"/>
    </source>
</evidence>
<feature type="transmembrane region" description="Helical" evidence="1">
    <location>
        <begin position="88"/>
        <end position="106"/>
    </location>
</feature>
<sequence>MSCDDRHEHLNALLDGELSAPDAAVLTAHLAVCPACMQRLGELAAIRAAIAGLHREIVSPALEQRILAMTDDAMPKAVLPFRPRRRQIGMLAIAAGIAALLVVTLSPGKDHLADFVAVRDAAQRSALMQTMAPAGAINPPVVPGFTLAASRTDILVGHKALVATYRRDGSVITLCAWPAGKEPAHGLEQKTYRGAAITYWNDGKNEYWVTSAGPRTLVSDFVTGLSALSGA</sequence>
<dbReference type="InterPro" id="IPR041916">
    <property type="entry name" value="Anti_sigma_zinc_sf"/>
</dbReference>
<organism evidence="3 4">
    <name type="scientific">Acidisoma cellulosilyticum</name>
    <dbReference type="NCBI Taxonomy" id="2802395"/>
    <lineage>
        <taxon>Bacteria</taxon>
        <taxon>Pseudomonadati</taxon>
        <taxon>Pseudomonadota</taxon>
        <taxon>Alphaproteobacteria</taxon>
        <taxon>Acetobacterales</taxon>
        <taxon>Acidocellaceae</taxon>
        <taxon>Acidisoma</taxon>
    </lineage>
</organism>
<feature type="domain" description="Putative zinc-finger" evidence="2">
    <location>
        <begin position="3"/>
        <end position="36"/>
    </location>
</feature>
<proteinExistence type="predicted"/>
<evidence type="ECO:0000256" key="1">
    <source>
        <dbReference type="SAM" id="Phobius"/>
    </source>
</evidence>
<keyword evidence="4" id="KW-1185">Reference proteome</keyword>
<reference evidence="3 4" key="1">
    <citation type="journal article" date="2021" name="Microorganisms">
        <title>Acidisoma silvae sp. nov. and Acidisomacellulosilytica sp. nov., Two Acidophilic Bacteria Isolated from Decaying Wood, Hydrolyzing Cellulose and Producing Poly-3-hydroxybutyrate.</title>
        <authorList>
            <person name="Mieszkin S."/>
            <person name="Pouder E."/>
            <person name="Uroz S."/>
            <person name="Simon-Colin C."/>
            <person name="Alain K."/>
        </authorList>
    </citation>
    <scope>NUCLEOTIDE SEQUENCE [LARGE SCALE GENOMIC DNA]</scope>
    <source>
        <strain evidence="3 4">HW T5.17</strain>
    </source>
</reference>
<protein>
    <submittedName>
        <fullName evidence="3">Zf-HC2 domain-containing protein</fullName>
    </submittedName>
</protein>
<evidence type="ECO:0000259" key="2">
    <source>
        <dbReference type="Pfam" id="PF13490"/>
    </source>
</evidence>
<dbReference type="AlphaFoldDB" id="A0A963Z6F1"/>
<name>A0A963Z6F1_9PROT</name>
<comment type="caution">
    <text evidence="3">The sequence shown here is derived from an EMBL/GenBank/DDBJ whole genome shotgun (WGS) entry which is preliminary data.</text>
</comment>
<dbReference type="RefSeq" id="WP_227309348.1">
    <property type="nucleotide sequence ID" value="NZ_JAESVA010000008.1"/>
</dbReference>
<evidence type="ECO:0000313" key="4">
    <source>
        <dbReference type="Proteomes" id="UP000721844"/>
    </source>
</evidence>
<dbReference type="Proteomes" id="UP000721844">
    <property type="component" value="Unassembled WGS sequence"/>
</dbReference>
<dbReference type="InterPro" id="IPR027383">
    <property type="entry name" value="Znf_put"/>
</dbReference>
<accession>A0A963Z6F1</accession>
<dbReference type="Pfam" id="PF13490">
    <property type="entry name" value="zf-HC2"/>
    <property type="match status" value="1"/>
</dbReference>
<keyword evidence="1" id="KW-0472">Membrane</keyword>
<dbReference type="EMBL" id="JAESVA010000008">
    <property type="protein sequence ID" value="MCB8882698.1"/>
    <property type="molecule type" value="Genomic_DNA"/>
</dbReference>
<dbReference type="Gene3D" id="1.10.10.1320">
    <property type="entry name" value="Anti-sigma factor, zinc-finger domain"/>
    <property type="match status" value="1"/>
</dbReference>